<evidence type="ECO:0000313" key="2">
    <source>
        <dbReference type="EMBL" id="CAB9518115.1"/>
    </source>
</evidence>
<evidence type="ECO:0000313" key="3">
    <source>
        <dbReference type="Proteomes" id="UP001153069"/>
    </source>
</evidence>
<gene>
    <name evidence="2" type="ORF">SEMRO_907_G218780.1</name>
</gene>
<sequence length="429" mass="49116">MASLDFGSLQCYGVFRPDDGMRILLDESRRKRTCLTEWFEVDHENNISHRQCNGKCEMESAEISQWPHTMIMYYPSGTINDRRKFIDQWPTEFCYRGKRFVLQSGMLLCNRYHFRSFVVTPDGYLFYDGMGVGKKHRYMYCERAAKGQRDRSGRFYAVDTLLYEVLDRTHCSQDPDKFSFLDHLYVDGGNHIPAEIMAAQRTRPRTNRQSNNDGSHTRQRQRGTAKSKKDQLRELSQELEKKWKSAGKEKKKKAHTKSPSKPVSQASNNRTSSSATKSKKAPSKKAPPKSTEKTSPGQTKKKKTQSKSATETTPGNDDKAQSKERQSRIAEVDHFLVHRIPPKDDSEAMATSYYHHKFKCMGIPVQYRQSYLSTHFDTILCRALQSWCVDAWSMGSRSSSEDEAGDKTGDNAMEVTVDETGEVTVDVIG</sequence>
<keyword evidence="3" id="KW-1185">Reference proteome</keyword>
<feature type="compositionally biased region" description="Basic residues" evidence="1">
    <location>
        <begin position="249"/>
        <end position="258"/>
    </location>
</feature>
<feature type="compositionally biased region" description="Basic residues" evidence="1">
    <location>
        <begin position="217"/>
        <end position="226"/>
    </location>
</feature>
<comment type="caution">
    <text evidence="2">The sequence shown here is derived from an EMBL/GenBank/DDBJ whole genome shotgun (WGS) entry which is preliminary data.</text>
</comment>
<dbReference type="EMBL" id="CAICTM010000905">
    <property type="protein sequence ID" value="CAB9518115.1"/>
    <property type="molecule type" value="Genomic_DNA"/>
</dbReference>
<protein>
    <submittedName>
        <fullName evidence="2">Uncharacterized protein</fullName>
    </submittedName>
</protein>
<feature type="region of interest" description="Disordered" evidence="1">
    <location>
        <begin position="200"/>
        <end position="333"/>
    </location>
</feature>
<proteinExistence type="predicted"/>
<dbReference type="AlphaFoldDB" id="A0A9N8ECX7"/>
<feature type="compositionally biased region" description="Basic residues" evidence="1">
    <location>
        <begin position="277"/>
        <end position="287"/>
    </location>
</feature>
<name>A0A9N8ECX7_9STRA</name>
<feature type="compositionally biased region" description="Basic and acidic residues" evidence="1">
    <location>
        <begin position="227"/>
        <end position="248"/>
    </location>
</feature>
<evidence type="ECO:0000256" key="1">
    <source>
        <dbReference type="SAM" id="MobiDB-lite"/>
    </source>
</evidence>
<accession>A0A9N8ECX7</accession>
<feature type="compositionally biased region" description="Basic and acidic residues" evidence="1">
    <location>
        <begin position="316"/>
        <end position="333"/>
    </location>
</feature>
<organism evidence="2 3">
    <name type="scientific">Seminavis robusta</name>
    <dbReference type="NCBI Taxonomy" id="568900"/>
    <lineage>
        <taxon>Eukaryota</taxon>
        <taxon>Sar</taxon>
        <taxon>Stramenopiles</taxon>
        <taxon>Ochrophyta</taxon>
        <taxon>Bacillariophyta</taxon>
        <taxon>Bacillariophyceae</taxon>
        <taxon>Bacillariophycidae</taxon>
        <taxon>Naviculales</taxon>
        <taxon>Naviculaceae</taxon>
        <taxon>Seminavis</taxon>
    </lineage>
</organism>
<reference evidence="2" key="1">
    <citation type="submission" date="2020-06" db="EMBL/GenBank/DDBJ databases">
        <authorList>
            <consortium name="Plant Systems Biology data submission"/>
        </authorList>
    </citation>
    <scope>NUCLEOTIDE SEQUENCE</scope>
    <source>
        <strain evidence="2">D6</strain>
    </source>
</reference>
<dbReference type="Proteomes" id="UP001153069">
    <property type="component" value="Unassembled WGS sequence"/>
</dbReference>